<gene>
    <name evidence="3" type="ORF">B0H15DRAFT_953616</name>
</gene>
<proteinExistence type="predicted"/>
<evidence type="ECO:0000313" key="3">
    <source>
        <dbReference type="EMBL" id="KAJ7080431.1"/>
    </source>
</evidence>
<sequence length="741" mass="82110">MATTSTSTNNVLQVPMPSSRSTGAPRFDGKEVTSFLTSIVQHGANTGITDADDLVPYIVQYSTDDVRTLIRYMPEFDPEVVGKTWNAAKSQLMLLYGHSERVPDYTESMLKDYCEKQSAKPSYSNMSDIEAYYRGFSKIAVPLIKKARITGKERDFYFISGVPKILKDWFLTQVPEAKRKRSNPPTVADSIGYLQKRFDDDSLSYEPWAEDLKAIPHEATSTLSMFNTDSPKPLPSQVPLAPNAIDELSRQIQSLNLSLSRAAGGASQAPQSGTPGGFDTQTTEQRRCFMCWKAGAHQLGLRNCPDTHTLLAANIIRFDTNTSRYVMTDGGVDLPRIPQGFVGGVADYIRAVVRDRAAAAEAPTARSNPMGLSYGGTRILDCHNFAVTSLDYASREADPVTRGGKDTSSRFDPARRPEDKGKGREVPPHMDRLSRVPRRIRLTGRTVGKIRGLRILRRAGNEDIVMRDAKKPVHGDKYHITSTIQERTDAGTVFEALLKTPITLPFLDIIGLSPQLQKLFTEATRSKREYATKPAEYSVHFADADTEIPLSTNLMETGPRHAYANASFDDIKQFLVNYGSAIARVPEGRYFAMSTGSLSIHIGDTVLTAMIDTGSELNLASASVPQRCNLAVDFEGMKWALKGIHGGPEQLRGCATDEIGHHDMILGQPFLQWFAARIEYERNGGVSLFLWKHGDRKSNPTIVVTITDPQDPRNATSITRNHRATIEEVPDEDDQDFSEDF</sequence>
<dbReference type="EMBL" id="JARJCN010000055">
    <property type="protein sequence ID" value="KAJ7080431.1"/>
    <property type="molecule type" value="Genomic_DNA"/>
</dbReference>
<evidence type="ECO:0000313" key="4">
    <source>
        <dbReference type="Proteomes" id="UP001222325"/>
    </source>
</evidence>
<feature type="domain" description="DUF4100" evidence="2">
    <location>
        <begin position="457"/>
        <end position="533"/>
    </location>
</feature>
<organism evidence="3 4">
    <name type="scientific">Mycena belliarum</name>
    <dbReference type="NCBI Taxonomy" id="1033014"/>
    <lineage>
        <taxon>Eukaryota</taxon>
        <taxon>Fungi</taxon>
        <taxon>Dikarya</taxon>
        <taxon>Basidiomycota</taxon>
        <taxon>Agaricomycotina</taxon>
        <taxon>Agaricomycetes</taxon>
        <taxon>Agaricomycetidae</taxon>
        <taxon>Agaricales</taxon>
        <taxon>Marasmiineae</taxon>
        <taxon>Mycenaceae</taxon>
        <taxon>Mycena</taxon>
    </lineage>
</organism>
<evidence type="ECO:0000256" key="1">
    <source>
        <dbReference type="SAM" id="MobiDB-lite"/>
    </source>
</evidence>
<evidence type="ECO:0000259" key="2">
    <source>
        <dbReference type="Pfam" id="PF13352"/>
    </source>
</evidence>
<dbReference type="Pfam" id="PF13352">
    <property type="entry name" value="DUF4100"/>
    <property type="match status" value="2"/>
</dbReference>
<feature type="compositionally biased region" description="Polar residues" evidence="1">
    <location>
        <begin position="1"/>
        <end position="22"/>
    </location>
</feature>
<accession>A0AAD6XI29</accession>
<dbReference type="Proteomes" id="UP001222325">
    <property type="component" value="Unassembled WGS sequence"/>
</dbReference>
<keyword evidence="4" id="KW-1185">Reference proteome</keyword>
<dbReference type="AlphaFoldDB" id="A0AAD6XI29"/>
<name>A0AAD6XI29_9AGAR</name>
<dbReference type="CDD" id="cd00303">
    <property type="entry name" value="retropepsin_like"/>
    <property type="match status" value="1"/>
</dbReference>
<protein>
    <recommendedName>
        <fullName evidence="2">DUF4100 domain-containing protein</fullName>
    </recommendedName>
</protein>
<feature type="compositionally biased region" description="Low complexity" evidence="1">
    <location>
        <begin position="262"/>
        <end position="273"/>
    </location>
</feature>
<feature type="region of interest" description="Disordered" evidence="1">
    <location>
        <begin position="396"/>
        <end position="433"/>
    </location>
</feature>
<dbReference type="InterPro" id="IPR025165">
    <property type="entry name" value="DUF4100"/>
</dbReference>
<reference evidence="3" key="1">
    <citation type="submission" date="2023-03" db="EMBL/GenBank/DDBJ databases">
        <title>Massive genome expansion in bonnet fungi (Mycena s.s.) driven by repeated elements and novel gene families across ecological guilds.</title>
        <authorList>
            <consortium name="Lawrence Berkeley National Laboratory"/>
            <person name="Harder C.B."/>
            <person name="Miyauchi S."/>
            <person name="Viragh M."/>
            <person name="Kuo A."/>
            <person name="Thoen E."/>
            <person name="Andreopoulos B."/>
            <person name="Lu D."/>
            <person name="Skrede I."/>
            <person name="Drula E."/>
            <person name="Henrissat B."/>
            <person name="Morin E."/>
            <person name="Kohler A."/>
            <person name="Barry K."/>
            <person name="LaButti K."/>
            <person name="Morin E."/>
            <person name="Salamov A."/>
            <person name="Lipzen A."/>
            <person name="Mereny Z."/>
            <person name="Hegedus B."/>
            <person name="Baldrian P."/>
            <person name="Stursova M."/>
            <person name="Weitz H."/>
            <person name="Taylor A."/>
            <person name="Grigoriev I.V."/>
            <person name="Nagy L.G."/>
            <person name="Martin F."/>
            <person name="Kauserud H."/>
        </authorList>
    </citation>
    <scope>NUCLEOTIDE SEQUENCE</scope>
    <source>
        <strain evidence="3">CBHHK173m</strain>
    </source>
</reference>
<feature type="region of interest" description="Disordered" evidence="1">
    <location>
        <begin position="261"/>
        <end position="280"/>
    </location>
</feature>
<feature type="domain" description="DUF4100" evidence="2">
    <location>
        <begin position="324"/>
        <end position="427"/>
    </location>
</feature>
<comment type="caution">
    <text evidence="3">The sequence shown here is derived from an EMBL/GenBank/DDBJ whole genome shotgun (WGS) entry which is preliminary data.</text>
</comment>
<feature type="region of interest" description="Disordered" evidence="1">
    <location>
        <begin position="1"/>
        <end position="27"/>
    </location>
</feature>